<dbReference type="Pfam" id="PF07690">
    <property type="entry name" value="MFS_1"/>
    <property type="match status" value="1"/>
</dbReference>
<gene>
    <name evidence="8" type="ORF">QBC46DRAFT_338001</name>
</gene>
<dbReference type="EMBL" id="MU853762">
    <property type="protein sequence ID" value="KAK3943954.1"/>
    <property type="molecule type" value="Genomic_DNA"/>
</dbReference>
<evidence type="ECO:0000256" key="4">
    <source>
        <dbReference type="ARBA" id="ARBA00022989"/>
    </source>
</evidence>
<evidence type="ECO:0000256" key="3">
    <source>
        <dbReference type="ARBA" id="ARBA00022692"/>
    </source>
</evidence>
<dbReference type="PANTHER" id="PTHR23502">
    <property type="entry name" value="MAJOR FACILITATOR SUPERFAMILY"/>
    <property type="match status" value="1"/>
</dbReference>
<feature type="transmembrane region" description="Helical" evidence="7">
    <location>
        <begin position="835"/>
        <end position="857"/>
    </location>
</feature>
<feature type="transmembrane region" description="Helical" evidence="7">
    <location>
        <begin position="651"/>
        <end position="675"/>
    </location>
</feature>
<reference evidence="9" key="1">
    <citation type="journal article" date="2023" name="Mol. Phylogenet. Evol.">
        <title>Genome-scale phylogeny and comparative genomics of the fungal order Sordariales.</title>
        <authorList>
            <person name="Hensen N."/>
            <person name="Bonometti L."/>
            <person name="Westerberg I."/>
            <person name="Brannstrom I.O."/>
            <person name="Guillou S."/>
            <person name="Cros-Aarteil S."/>
            <person name="Calhoun S."/>
            <person name="Haridas S."/>
            <person name="Kuo A."/>
            <person name="Mondo S."/>
            <person name="Pangilinan J."/>
            <person name="Riley R."/>
            <person name="LaButti K."/>
            <person name="Andreopoulos B."/>
            <person name="Lipzen A."/>
            <person name="Chen C."/>
            <person name="Yan M."/>
            <person name="Daum C."/>
            <person name="Ng V."/>
            <person name="Clum A."/>
            <person name="Steindorff A."/>
            <person name="Ohm R.A."/>
            <person name="Martin F."/>
            <person name="Silar P."/>
            <person name="Natvig D.O."/>
            <person name="Lalanne C."/>
            <person name="Gautier V."/>
            <person name="Ament-Velasquez S.L."/>
            <person name="Kruys A."/>
            <person name="Hutchinson M.I."/>
            <person name="Powell A.J."/>
            <person name="Barry K."/>
            <person name="Miller A.N."/>
            <person name="Grigoriev I.V."/>
            <person name="Debuchy R."/>
            <person name="Gladieux P."/>
            <person name="Hiltunen Thoren M."/>
            <person name="Johannesson H."/>
        </authorList>
    </citation>
    <scope>NUCLEOTIDE SEQUENCE [LARGE SCALE GENOMIC DNA]</scope>
    <source>
        <strain evidence="9">CBS 340.73</strain>
    </source>
</reference>
<keyword evidence="5 7" id="KW-0472">Membrane</keyword>
<feature type="transmembrane region" description="Helical" evidence="7">
    <location>
        <begin position="169"/>
        <end position="189"/>
    </location>
</feature>
<name>A0AAN6S831_9PEZI</name>
<evidence type="ECO:0000256" key="1">
    <source>
        <dbReference type="ARBA" id="ARBA00004141"/>
    </source>
</evidence>
<dbReference type="InterPro" id="IPR036259">
    <property type="entry name" value="MFS_trans_sf"/>
</dbReference>
<dbReference type="GO" id="GO:0022857">
    <property type="term" value="F:transmembrane transporter activity"/>
    <property type="evidence" value="ECO:0007669"/>
    <property type="project" value="InterPro"/>
</dbReference>
<evidence type="ECO:0000313" key="9">
    <source>
        <dbReference type="Proteomes" id="UP001303473"/>
    </source>
</evidence>
<dbReference type="SUPFAM" id="SSF103473">
    <property type="entry name" value="MFS general substrate transporter"/>
    <property type="match status" value="2"/>
</dbReference>
<feature type="transmembrane region" description="Helical" evidence="7">
    <location>
        <begin position="740"/>
        <end position="761"/>
    </location>
</feature>
<keyword evidence="2" id="KW-0813">Transport</keyword>
<feature type="transmembrane region" description="Helical" evidence="7">
    <location>
        <begin position="260"/>
        <end position="283"/>
    </location>
</feature>
<keyword evidence="4 7" id="KW-1133">Transmembrane helix</keyword>
<feature type="transmembrane region" description="Helical" evidence="7">
    <location>
        <begin position="767"/>
        <end position="791"/>
    </location>
</feature>
<dbReference type="PANTHER" id="PTHR23502:SF4">
    <property type="entry name" value="MAJOR FACILITATOR SUPERFAMILY (MFS) PROFILE DOMAIN-CONTAINING PROTEIN-RELATED"/>
    <property type="match status" value="1"/>
</dbReference>
<feature type="transmembrane region" description="Helical" evidence="7">
    <location>
        <begin position="201"/>
        <end position="223"/>
    </location>
</feature>
<dbReference type="AlphaFoldDB" id="A0AAN6S831"/>
<evidence type="ECO:0000256" key="5">
    <source>
        <dbReference type="ARBA" id="ARBA00023136"/>
    </source>
</evidence>
<feature type="region of interest" description="Disordered" evidence="6">
    <location>
        <begin position="427"/>
        <end position="467"/>
    </location>
</feature>
<keyword evidence="9" id="KW-1185">Reference proteome</keyword>
<evidence type="ECO:0000313" key="8">
    <source>
        <dbReference type="EMBL" id="KAK3943954.1"/>
    </source>
</evidence>
<proteinExistence type="predicted"/>
<evidence type="ECO:0000256" key="6">
    <source>
        <dbReference type="SAM" id="MobiDB-lite"/>
    </source>
</evidence>
<feature type="compositionally biased region" description="Basic and acidic residues" evidence="6">
    <location>
        <begin position="519"/>
        <end position="530"/>
    </location>
</feature>
<evidence type="ECO:0000256" key="7">
    <source>
        <dbReference type="SAM" id="Phobius"/>
    </source>
</evidence>
<protein>
    <submittedName>
        <fullName evidence="8">MFS transporter</fullName>
    </submittedName>
</protein>
<feature type="region of interest" description="Disordered" evidence="6">
    <location>
        <begin position="1"/>
        <end position="42"/>
    </location>
</feature>
<evidence type="ECO:0000256" key="2">
    <source>
        <dbReference type="ARBA" id="ARBA00022448"/>
    </source>
</evidence>
<feature type="transmembrane region" description="Helical" evidence="7">
    <location>
        <begin position="289"/>
        <end position="309"/>
    </location>
</feature>
<comment type="caution">
    <text evidence="8">The sequence shown here is derived from an EMBL/GenBank/DDBJ whole genome shotgun (WGS) entry which is preliminary data.</text>
</comment>
<dbReference type="Proteomes" id="UP001303473">
    <property type="component" value="Unassembled WGS sequence"/>
</dbReference>
<feature type="transmembrane region" description="Helical" evidence="7">
    <location>
        <begin position="695"/>
        <end position="719"/>
    </location>
</feature>
<dbReference type="FunFam" id="1.20.1250.20:FF:000396">
    <property type="entry name" value="MFS general substrate transporter"/>
    <property type="match status" value="1"/>
</dbReference>
<keyword evidence="3 7" id="KW-0812">Transmembrane</keyword>
<dbReference type="Gene3D" id="1.20.1720.10">
    <property type="entry name" value="Multidrug resistance protein D"/>
    <property type="match status" value="1"/>
</dbReference>
<sequence length="873" mass="97377">MGRVPQRPEWLKNVKVPGWLQPVRQKPAHDPEAPTGAEEEEGNKWRMGILEDKWTTEVPGSVILTARDSEPLGIRNTAARTSHSTIETGFTRKSPALIHEDRKKRTPDGKIILDPQPDDSANDPLNWPAWRRDLALFSLGIFSMVGGGMTPVLAAGFTNVAEDYHVEVSSVALTTGIYMAGMGIGSVLFSPTAILWGKRPVYLGGALLFIATSVWCALSPNYISLLLARFLQGVSVSPVECLPSASIAEIYFLHERAFRIGIYTLLLLGGKNLVPLVSAAIIQRYGWRWVFWIVAMVVGFCLLMLYLCVPETFWDRRPVPRKASDKPRQQSRFSKFFTPGGCWYRPKPPPAVHSELQPKYPDLIRHRNRINLLDAGFSRGFGHGNIYHAAEVAGLYDEEYWVPAPAATTVAPRGRTRTRWFSRVLGTDGTVSLSPPRERPDSQDPRGPQLRLRDTRSAPQIMLTPPDARTPIDIWPWVAREYHQTLSEPVTPTAHMPETENTADVQNKPETENNTGTEKAQETAGEKPESAAEATTSGKRVQFSAKPPVAIPPGPIVDTGPPIGPVPRAPPRRCGWNKTPLGEQRWVPPGISTSEAAYLERKKYFNLKPKEFEPYTDEMQRRPPLTFKERLRIFNGRLHRDAWHKVLVRPFILFCYPAMLWSAIVYSCSVGWLIVISESVAMIYRNSSSYNFTAMQTGLVYVSPFIGGILGTAVAGKVSDFIVMGMTRRNGGLYEPEFRLVMALPITVTTVIGLVGFGWSAQERDAWIVPTVFFGLVSFGCSLGSTTAITFSLDSYRMYAGEALVTLNFSKNVLHGLVWSLFVTQWLSADGSKTVFSWIGIIQLILLLSSIPMYIFGKRARMWTARKNIIESC</sequence>
<feature type="region of interest" description="Disordered" evidence="6">
    <location>
        <begin position="488"/>
        <end position="562"/>
    </location>
</feature>
<dbReference type="FunFam" id="1.20.1720.10:FF:000009">
    <property type="entry name" value="MFS multidrug transporter"/>
    <property type="match status" value="1"/>
</dbReference>
<dbReference type="Gene3D" id="1.20.1250.20">
    <property type="entry name" value="MFS general substrate transporter like domains"/>
    <property type="match status" value="1"/>
</dbReference>
<feature type="transmembrane region" description="Helical" evidence="7">
    <location>
        <begin position="134"/>
        <end position="157"/>
    </location>
</feature>
<dbReference type="GO" id="GO:0005886">
    <property type="term" value="C:plasma membrane"/>
    <property type="evidence" value="ECO:0007669"/>
    <property type="project" value="TreeGrafter"/>
</dbReference>
<accession>A0AAN6S831</accession>
<dbReference type="InterPro" id="IPR011701">
    <property type="entry name" value="MFS"/>
</dbReference>
<comment type="subcellular location">
    <subcellularLocation>
        <location evidence="1">Membrane</location>
        <topology evidence="1">Multi-pass membrane protein</topology>
    </subcellularLocation>
</comment>
<organism evidence="8 9">
    <name type="scientific">Diplogelasinospora grovesii</name>
    <dbReference type="NCBI Taxonomy" id="303347"/>
    <lineage>
        <taxon>Eukaryota</taxon>
        <taxon>Fungi</taxon>
        <taxon>Dikarya</taxon>
        <taxon>Ascomycota</taxon>
        <taxon>Pezizomycotina</taxon>
        <taxon>Sordariomycetes</taxon>
        <taxon>Sordariomycetidae</taxon>
        <taxon>Sordariales</taxon>
        <taxon>Diplogelasinosporaceae</taxon>
        <taxon>Diplogelasinospora</taxon>
    </lineage>
</organism>